<feature type="domain" description="Sleeping Beauty transposase HTH" evidence="2">
    <location>
        <begin position="1"/>
        <end position="52"/>
    </location>
</feature>
<dbReference type="GeneTree" id="ENSGT01140000282498"/>
<feature type="domain" description="Transposase Tc1-like" evidence="1">
    <location>
        <begin position="69"/>
        <end position="112"/>
    </location>
</feature>
<dbReference type="Proteomes" id="UP001108240">
    <property type="component" value="Unplaced"/>
</dbReference>
<reference evidence="3" key="1">
    <citation type="submission" date="2025-08" db="UniProtKB">
        <authorList>
            <consortium name="Ensembl"/>
        </authorList>
    </citation>
    <scope>IDENTIFICATION</scope>
</reference>
<protein>
    <recommendedName>
        <fullName evidence="5">Transposase Tc1-like domain-containing protein</fullName>
    </recommendedName>
</protein>
<evidence type="ECO:0000259" key="1">
    <source>
        <dbReference type="Pfam" id="PF01498"/>
    </source>
</evidence>
<accession>A0A9J7WXG4</accession>
<evidence type="ECO:0000259" key="2">
    <source>
        <dbReference type="Pfam" id="PF25787"/>
    </source>
</evidence>
<dbReference type="OMA" id="FSTIICK"/>
<reference evidence="3" key="2">
    <citation type="submission" date="2025-09" db="UniProtKB">
        <authorList>
            <consortium name="Ensembl"/>
        </authorList>
    </citation>
    <scope>IDENTIFICATION</scope>
</reference>
<dbReference type="InterPro" id="IPR009057">
    <property type="entry name" value="Homeodomain-like_sf"/>
</dbReference>
<dbReference type="Pfam" id="PF01498">
    <property type="entry name" value="HTH_Tnp_Tc3_2"/>
    <property type="match status" value="1"/>
</dbReference>
<sequence length="125" mass="14185">MVRSGEISEDIKEKIISYHKSGKGYKSISKITGLHKSTIRSIICKWKTLGTVMNLPRSGRPPKISTKVKRKIIKEVTKKPEITPKELQACLALAKVKVSEVTIRRTLGKLGYVREYETENQCKKD</sequence>
<keyword evidence="4" id="KW-1185">Reference proteome</keyword>
<dbReference type="InterPro" id="IPR057667">
    <property type="entry name" value="HTH_SB"/>
</dbReference>
<organism evidence="3 4">
    <name type="scientific">Cyprinus carpio carpio</name>
    <dbReference type="NCBI Taxonomy" id="630221"/>
    <lineage>
        <taxon>Eukaryota</taxon>
        <taxon>Metazoa</taxon>
        <taxon>Chordata</taxon>
        <taxon>Craniata</taxon>
        <taxon>Vertebrata</taxon>
        <taxon>Euteleostomi</taxon>
        <taxon>Actinopterygii</taxon>
        <taxon>Neopterygii</taxon>
        <taxon>Teleostei</taxon>
        <taxon>Ostariophysi</taxon>
        <taxon>Cypriniformes</taxon>
        <taxon>Cyprinidae</taxon>
        <taxon>Cyprininae</taxon>
        <taxon>Cyprinus</taxon>
    </lineage>
</organism>
<dbReference type="SUPFAM" id="SSF46689">
    <property type="entry name" value="Homeodomain-like"/>
    <property type="match status" value="1"/>
</dbReference>
<evidence type="ECO:0000313" key="3">
    <source>
        <dbReference type="Ensembl" id="ENSCCRP00000099862.1"/>
    </source>
</evidence>
<proteinExistence type="predicted"/>
<name>A0A9J7WXG4_CYPCA</name>
<dbReference type="InterPro" id="IPR002492">
    <property type="entry name" value="Transposase_Tc1-like"/>
</dbReference>
<evidence type="ECO:0000313" key="4">
    <source>
        <dbReference type="Proteomes" id="UP001108240"/>
    </source>
</evidence>
<dbReference type="AlphaFoldDB" id="A0A9J7WXG4"/>
<evidence type="ECO:0008006" key="5">
    <source>
        <dbReference type="Google" id="ProtNLM"/>
    </source>
</evidence>
<dbReference type="Gene3D" id="1.10.10.10">
    <property type="entry name" value="Winged helix-like DNA-binding domain superfamily/Winged helix DNA-binding domain"/>
    <property type="match status" value="1"/>
</dbReference>
<dbReference type="InterPro" id="IPR036388">
    <property type="entry name" value="WH-like_DNA-bd_sf"/>
</dbReference>
<dbReference type="Ensembl" id="ENSCCRT00000121990.1">
    <property type="protein sequence ID" value="ENSCCRP00000099862.1"/>
    <property type="gene ID" value="ENSCCRG00000063629.1"/>
</dbReference>
<dbReference type="Pfam" id="PF25787">
    <property type="entry name" value="HTH_SB"/>
    <property type="match status" value="1"/>
</dbReference>